<sequence>MLTQTHPKLPMRNKAVTKDFYCKQLGFKVFGSADFEGYLMLEKDQIQLHFFEFPSLNPLENYGQVYIRTENIETVYQNFVKNNVKIHPAGHLQTKPWGQKEFSILDPDHNLLTFGESV</sequence>
<dbReference type="GO" id="GO:0046677">
    <property type="term" value="P:response to antibiotic"/>
    <property type="evidence" value="ECO:0007669"/>
    <property type="project" value="UniProtKB-KW"/>
</dbReference>
<dbReference type="Proteomes" id="UP000220828">
    <property type="component" value="Unassembled WGS sequence"/>
</dbReference>
<dbReference type="EMBL" id="PCMW01000130">
    <property type="protein sequence ID" value="PDS21916.1"/>
    <property type="molecule type" value="Genomic_DNA"/>
</dbReference>
<dbReference type="OrthoDB" id="66829at2"/>
<dbReference type="InterPro" id="IPR037523">
    <property type="entry name" value="VOC_core"/>
</dbReference>
<evidence type="ECO:0000313" key="5">
    <source>
        <dbReference type="EMBL" id="PDS21916.1"/>
    </source>
</evidence>
<name>A0A2H3K8E1_9FLAO</name>
<evidence type="ECO:0000256" key="3">
    <source>
        <dbReference type="ARBA" id="ARBA00023251"/>
    </source>
</evidence>
<evidence type="ECO:0000259" key="4">
    <source>
        <dbReference type="PROSITE" id="PS51819"/>
    </source>
</evidence>
<dbReference type="Pfam" id="PF00903">
    <property type="entry name" value="Glyoxalase"/>
    <property type="match status" value="1"/>
</dbReference>
<organism evidence="5 6">
    <name type="scientific">Flavobacterium branchiophilum</name>
    <dbReference type="NCBI Taxonomy" id="55197"/>
    <lineage>
        <taxon>Bacteria</taxon>
        <taxon>Pseudomonadati</taxon>
        <taxon>Bacteroidota</taxon>
        <taxon>Flavobacteriia</taxon>
        <taxon>Flavobacteriales</taxon>
        <taxon>Flavobacteriaceae</taxon>
        <taxon>Flavobacterium</taxon>
    </lineage>
</organism>
<dbReference type="CDD" id="cd08349">
    <property type="entry name" value="BLMA_like"/>
    <property type="match status" value="1"/>
</dbReference>
<protein>
    <recommendedName>
        <fullName evidence="2">Bleomycin resistance protein</fullName>
    </recommendedName>
</protein>
<comment type="caution">
    <text evidence="5">The sequence shown here is derived from an EMBL/GenBank/DDBJ whole genome shotgun (WGS) entry which is preliminary data.</text>
</comment>
<evidence type="ECO:0000313" key="6">
    <source>
        <dbReference type="Proteomes" id="UP000220828"/>
    </source>
</evidence>
<dbReference type="InterPro" id="IPR000335">
    <property type="entry name" value="Bleomycin-R"/>
</dbReference>
<evidence type="ECO:0000256" key="2">
    <source>
        <dbReference type="ARBA" id="ARBA00021572"/>
    </source>
</evidence>
<dbReference type="InterPro" id="IPR004360">
    <property type="entry name" value="Glyas_Fos-R_dOase_dom"/>
</dbReference>
<dbReference type="InterPro" id="IPR029068">
    <property type="entry name" value="Glyas_Bleomycin-R_OHBP_Dase"/>
</dbReference>
<proteinExistence type="inferred from homology"/>
<keyword evidence="5" id="KW-0560">Oxidoreductase</keyword>
<keyword evidence="5" id="KW-0223">Dioxygenase</keyword>
<feature type="domain" description="VOC" evidence="4">
    <location>
        <begin position="1"/>
        <end position="117"/>
    </location>
</feature>
<keyword evidence="3" id="KW-0046">Antibiotic resistance</keyword>
<dbReference type="RefSeq" id="WP_097554934.1">
    <property type="nucleotide sequence ID" value="NZ_PCMW01000130.1"/>
</dbReference>
<dbReference type="Gene3D" id="3.10.180.10">
    <property type="entry name" value="2,3-Dihydroxybiphenyl 1,2-Dioxygenase, domain 1"/>
    <property type="match status" value="1"/>
</dbReference>
<accession>A0A2H3K8E1</accession>
<dbReference type="SUPFAM" id="SSF54593">
    <property type="entry name" value="Glyoxalase/Bleomycin resistance protein/Dihydroxybiphenyl dioxygenase"/>
    <property type="match status" value="1"/>
</dbReference>
<reference evidence="5 6" key="1">
    <citation type="submission" date="2017-09" db="EMBL/GenBank/DDBJ databases">
        <title>Whole genomes of Flavobacteriaceae.</title>
        <authorList>
            <person name="Stine C."/>
            <person name="Li C."/>
            <person name="Tadesse D."/>
        </authorList>
    </citation>
    <scope>NUCLEOTIDE SEQUENCE [LARGE SCALE GENOMIC DNA]</scope>
    <source>
        <strain evidence="5 6">ATCC 35036</strain>
    </source>
</reference>
<dbReference type="PROSITE" id="PS51819">
    <property type="entry name" value="VOC"/>
    <property type="match status" value="1"/>
</dbReference>
<dbReference type="AlphaFoldDB" id="A0A2H3K8E1"/>
<evidence type="ECO:0000256" key="1">
    <source>
        <dbReference type="ARBA" id="ARBA00011051"/>
    </source>
</evidence>
<comment type="similarity">
    <text evidence="1">Belongs to the bleomycin resistance protein family.</text>
</comment>
<gene>
    <name evidence="5" type="ORF">B0A77_14770</name>
</gene>
<dbReference type="GO" id="GO:0051213">
    <property type="term" value="F:dioxygenase activity"/>
    <property type="evidence" value="ECO:0007669"/>
    <property type="project" value="UniProtKB-KW"/>
</dbReference>